<evidence type="ECO:0000259" key="2">
    <source>
        <dbReference type="Pfam" id="PF13873"/>
    </source>
</evidence>
<accession>A0A8B8B7R4</accession>
<evidence type="ECO:0000313" key="3">
    <source>
        <dbReference type="Proteomes" id="UP000694844"/>
    </source>
</evidence>
<keyword evidence="3" id="KW-1185">Reference proteome</keyword>
<dbReference type="RefSeq" id="XP_022299183.1">
    <property type="nucleotide sequence ID" value="XM_022443475.1"/>
</dbReference>
<feature type="domain" description="Myb/SANT-like DNA-binding" evidence="2">
    <location>
        <begin position="7"/>
        <end position="82"/>
    </location>
</feature>
<dbReference type="KEGG" id="cvn:111108002"/>
<reference evidence="4" key="1">
    <citation type="submission" date="2025-08" db="UniProtKB">
        <authorList>
            <consortium name="RefSeq"/>
        </authorList>
    </citation>
    <scope>IDENTIFICATION</scope>
    <source>
        <tissue evidence="4">Whole sample</tissue>
    </source>
</reference>
<dbReference type="PANTHER" id="PTHR23098:SF16">
    <property type="entry name" value="REGULATORY PROTEIN ZESTE"/>
    <property type="match status" value="1"/>
</dbReference>
<feature type="compositionally biased region" description="Polar residues" evidence="1">
    <location>
        <begin position="183"/>
        <end position="194"/>
    </location>
</feature>
<dbReference type="Pfam" id="PF13873">
    <property type="entry name" value="Myb_DNA-bind_5"/>
    <property type="match status" value="1"/>
</dbReference>
<name>A0A8B8B7R4_CRAVI</name>
<organism evidence="3 4">
    <name type="scientific">Crassostrea virginica</name>
    <name type="common">Eastern oyster</name>
    <dbReference type="NCBI Taxonomy" id="6565"/>
    <lineage>
        <taxon>Eukaryota</taxon>
        <taxon>Metazoa</taxon>
        <taxon>Spiralia</taxon>
        <taxon>Lophotrochozoa</taxon>
        <taxon>Mollusca</taxon>
        <taxon>Bivalvia</taxon>
        <taxon>Autobranchia</taxon>
        <taxon>Pteriomorphia</taxon>
        <taxon>Ostreida</taxon>
        <taxon>Ostreoidea</taxon>
        <taxon>Ostreidae</taxon>
        <taxon>Crassostrea</taxon>
    </lineage>
</organism>
<dbReference type="Proteomes" id="UP000694844">
    <property type="component" value="Chromosome 8"/>
</dbReference>
<dbReference type="GeneID" id="111108002"/>
<dbReference type="AlphaFoldDB" id="A0A8B8B7R4"/>
<evidence type="ECO:0000313" key="4">
    <source>
        <dbReference type="RefSeq" id="XP_022299183.1"/>
    </source>
</evidence>
<sequence length="274" mass="31161">MEQERKRKPKFLDNEVDILVSKVQEKSDVLFTRFSDTVSNKKKKMAWVEVQNSINATSLVLRTLEEVKKKWDDIKRSTKKRAVEVKKDRTVTGGGSNEADPLTPMEEMVVSLIGEQKVYGLAEGVDCFQLQQLNEGTEAGYVEKEVENAMNVAASTSTYTKECNAGMKPATLTIDCAPDEKNTSTAKSQRQRVTSNDKSDSSQSELLSIERERLNIERKRLRIEEERLVLEKERLQELQRISSILEAMKNTGHDNSLTPENTAQDYSYVYAQLK</sequence>
<dbReference type="GO" id="GO:0005634">
    <property type="term" value="C:nucleus"/>
    <property type="evidence" value="ECO:0007669"/>
    <property type="project" value="TreeGrafter"/>
</dbReference>
<protein>
    <submittedName>
        <fullName evidence="4">Myb/SANT-like DNA-binding domain-containing protein 4</fullName>
    </submittedName>
</protein>
<dbReference type="InterPro" id="IPR028002">
    <property type="entry name" value="Myb_DNA-bind_5"/>
</dbReference>
<gene>
    <name evidence="4" type="primary">LOC111108002</name>
</gene>
<feature type="region of interest" description="Disordered" evidence="1">
    <location>
        <begin position="179"/>
        <end position="205"/>
    </location>
</feature>
<dbReference type="PANTHER" id="PTHR23098">
    <property type="entry name" value="AGAP001331-PA-RELATED"/>
    <property type="match status" value="1"/>
</dbReference>
<evidence type="ECO:0000256" key="1">
    <source>
        <dbReference type="SAM" id="MobiDB-lite"/>
    </source>
</evidence>
<dbReference type="OrthoDB" id="9900437at2759"/>
<proteinExistence type="predicted"/>